<dbReference type="STRING" id="536979.SAMN04488055_5443"/>
<dbReference type="OrthoDB" id="673785at2"/>
<keyword evidence="3" id="KW-1185">Reference proteome</keyword>
<proteinExistence type="predicted"/>
<dbReference type="AlphaFoldDB" id="A0A1N6KAL0"/>
<accession>A0A1N6KAL0</accession>
<gene>
    <name evidence="2" type="ORF">SAMN04488055_5443</name>
</gene>
<keyword evidence="1" id="KW-1133">Transmembrane helix</keyword>
<sequence length="356" mass="40677">MKINKIAKFVIICIATCGGLVLILYAFMPRPNSIKNGFVRNIIPAKAKLEKVLDTKYTAYYFAGNTDHHIYLGNYSSAMHILVVNSDLTDTTTYTQHLEKNEKGAWKLARLIVDSPTVYISDGITPAIYRSNLHELSLSKYFERSCFFTSAINVSPNSFLVKGVKNKENLLLKVTNDSPYVKPMPNVLEKQVDGLFCTDGTLIIDPETKNLIYLYYYRNEFLKLDTSLNIIYKGHSIDTNRVAQIKIADVTSHSKRIMSAPPTFVNRSGTIYKNRLYISSALRADNEQSKEYNKNETIDVYSLENGEYINSFYMPKFKGAKAEQYRIVNNRIIAIYEHTLCMYSLPEEINDHISIK</sequence>
<keyword evidence="1" id="KW-0812">Transmembrane</keyword>
<dbReference type="Proteomes" id="UP000185003">
    <property type="component" value="Unassembled WGS sequence"/>
</dbReference>
<organism evidence="2 3">
    <name type="scientific">Chitinophaga niabensis</name>
    <dbReference type="NCBI Taxonomy" id="536979"/>
    <lineage>
        <taxon>Bacteria</taxon>
        <taxon>Pseudomonadati</taxon>
        <taxon>Bacteroidota</taxon>
        <taxon>Chitinophagia</taxon>
        <taxon>Chitinophagales</taxon>
        <taxon>Chitinophagaceae</taxon>
        <taxon>Chitinophaga</taxon>
    </lineage>
</organism>
<evidence type="ECO:0000313" key="3">
    <source>
        <dbReference type="Proteomes" id="UP000185003"/>
    </source>
</evidence>
<dbReference type="RefSeq" id="WP_074242670.1">
    <property type="nucleotide sequence ID" value="NZ_FSRA01000002.1"/>
</dbReference>
<evidence type="ECO:0000313" key="2">
    <source>
        <dbReference type="EMBL" id="SIO53592.1"/>
    </source>
</evidence>
<evidence type="ECO:0008006" key="4">
    <source>
        <dbReference type="Google" id="ProtNLM"/>
    </source>
</evidence>
<evidence type="ECO:0000256" key="1">
    <source>
        <dbReference type="SAM" id="Phobius"/>
    </source>
</evidence>
<reference evidence="2 3" key="1">
    <citation type="submission" date="2016-11" db="EMBL/GenBank/DDBJ databases">
        <authorList>
            <person name="Jaros S."/>
            <person name="Januszkiewicz K."/>
            <person name="Wedrychowicz H."/>
        </authorList>
    </citation>
    <scope>NUCLEOTIDE SEQUENCE [LARGE SCALE GENOMIC DNA]</scope>
    <source>
        <strain evidence="2 3">DSM 24787</strain>
    </source>
</reference>
<feature type="transmembrane region" description="Helical" evidence="1">
    <location>
        <begin position="9"/>
        <end position="28"/>
    </location>
</feature>
<keyword evidence="1" id="KW-0472">Membrane</keyword>
<protein>
    <recommendedName>
        <fullName evidence="4">TolB-like 6-blade propeller-like</fullName>
    </recommendedName>
</protein>
<dbReference type="EMBL" id="FSRA01000002">
    <property type="protein sequence ID" value="SIO53592.1"/>
    <property type="molecule type" value="Genomic_DNA"/>
</dbReference>
<name>A0A1N6KAL0_9BACT</name>